<evidence type="ECO:0000313" key="6">
    <source>
        <dbReference type="Proteomes" id="UP000233551"/>
    </source>
</evidence>
<protein>
    <recommendedName>
        <fullName evidence="4">Cystatin domain-containing protein</fullName>
    </recommendedName>
</protein>
<dbReference type="Proteomes" id="UP000233551">
    <property type="component" value="Unassembled WGS sequence"/>
</dbReference>
<gene>
    <name evidence="5" type="ORF">CRG98_029664</name>
</gene>
<evidence type="ECO:0000256" key="1">
    <source>
        <dbReference type="ARBA" id="ARBA00022690"/>
    </source>
</evidence>
<dbReference type="InterPro" id="IPR000010">
    <property type="entry name" value="Cystatin_dom"/>
</dbReference>
<dbReference type="InterPro" id="IPR046350">
    <property type="entry name" value="Cystatin_sf"/>
</dbReference>
<feature type="domain" description="Cystatin" evidence="4">
    <location>
        <begin position="65"/>
        <end position="127"/>
    </location>
</feature>
<dbReference type="PANTHER" id="PTHR31260">
    <property type="entry name" value="CYSTATIN/MONELLIN SUPERFAMILY PROTEIN"/>
    <property type="match status" value="1"/>
</dbReference>
<feature type="region of interest" description="Disordered" evidence="3">
    <location>
        <begin position="206"/>
        <end position="232"/>
    </location>
</feature>
<keyword evidence="2" id="KW-0789">Thiol protease inhibitor</keyword>
<accession>A0A2I0J131</accession>
<feature type="compositionally biased region" description="Basic residues" evidence="3">
    <location>
        <begin position="223"/>
        <end position="232"/>
    </location>
</feature>
<feature type="compositionally biased region" description="Basic and acidic residues" evidence="3">
    <location>
        <begin position="209"/>
        <end position="219"/>
    </location>
</feature>
<name>A0A2I0J131_PUNGR</name>
<comment type="caution">
    <text evidence="5">The sequence shown here is derived from an EMBL/GenBank/DDBJ whole genome shotgun (WGS) entry which is preliminary data.</text>
</comment>
<evidence type="ECO:0000313" key="5">
    <source>
        <dbReference type="EMBL" id="PKI49944.1"/>
    </source>
</evidence>
<dbReference type="PANTHER" id="PTHR31260:SF28">
    <property type="entry name" value="CYSTATIN DOMAIN PROTEIN"/>
    <property type="match status" value="1"/>
</dbReference>
<dbReference type="InterPro" id="IPR006462">
    <property type="entry name" value="MS5"/>
</dbReference>
<evidence type="ECO:0000256" key="3">
    <source>
        <dbReference type="SAM" id="MobiDB-lite"/>
    </source>
</evidence>
<organism evidence="5 6">
    <name type="scientific">Punica granatum</name>
    <name type="common">Pomegranate</name>
    <dbReference type="NCBI Taxonomy" id="22663"/>
    <lineage>
        <taxon>Eukaryota</taxon>
        <taxon>Viridiplantae</taxon>
        <taxon>Streptophyta</taxon>
        <taxon>Embryophyta</taxon>
        <taxon>Tracheophyta</taxon>
        <taxon>Spermatophyta</taxon>
        <taxon>Magnoliopsida</taxon>
        <taxon>eudicotyledons</taxon>
        <taxon>Gunneridae</taxon>
        <taxon>Pentapetalae</taxon>
        <taxon>rosids</taxon>
        <taxon>malvids</taxon>
        <taxon>Myrtales</taxon>
        <taxon>Lythraceae</taxon>
        <taxon>Punica</taxon>
    </lineage>
</organism>
<dbReference type="Pfam" id="PF00031">
    <property type="entry name" value="Cystatin"/>
    <property type="match status" value="1"/>
</dbReference>
<dbReference type="GO" id="GO:0004869">
    <property type="term" value="F:cysteine-type endopeptidase inhibitor activity"/>
    <property type="evidence" value="ECO:0007669"/>
    <property type="project" value="UniProtKB-KW"/>
</dbReference>
<reference evidence="5 6" key="1">
    <citation type="submission" date="2017-11" db="EMBL/GenBank/DDBJ databases">
        <title>De-novo sequencing of pomegranate (Punica granatum L.) genome.</title>
        <authorList>
            <person name="Akparov Z."/>
            <person name="Amiraslanov A."/>
            <person name="Hajiyeva S."/>
            <person name="Abbasov M."/>
            <person name="Kaur K."/>
            <person name="Hamwieh A."/>
            <person name="Solovyev V."/>
            <person name="Salamov A."/>
            <person name="Braich B."/>
            <person name="Kosarev P."/>
            <person name="Mahmoud A."/>
            <person name="Hajiyev E."/>
            <person name="Babayeva S."/>
            <person name="Izzatullayeva V."/>
            <person name="Mammadov A."/>
            <person name="Mammadov A."/>
            <person name="Sharifova S."/>
            <person name="Ojaghi J."/>
            <person name="Eynullazada K."/>
            <person name="Bayramov B."/>
            <person name="Abdulazimova A."/>
            <person name="Shahmuradov I."/>
        </authorList>
    </citation>
    <scope>NUCLEOTIDE SEQUENCE [LARGE SCALE GENOMIC DNA]</scope>
    <source>
        <strain evidence="6">cv. AG2017</strain>
        <tissue evidence="5">Leaf</tissue>
    </source>
</reference>
<dbReference type="STRING" id="22663.A0A2I0J131"/>
<keyword evidence="6" id="KW-1185">Reference proteome</keyword>
<evidence type="ECO:0000259" key="4">
    <source>
        <dbReference type="Pfam" id="PF00031"/>
    </source>
</evidence>
<dbReference type="CDD" id="cd00042">
    <property type="entry name" value="CY"/>
    <property type="match status" value="1"/>
</dbReference>
<dbReference type="EMBL" id="PGOL01002169">
    <property type="protein sequence ID" value="PKI49944.1"/>
    <property type="molecule type" value="Genomic_DNA"/>
</dbReference>
<keyword evidence="1" id="KW-0646">Protease inhibitor</keyword>
<evidence type="ECO:0000256" key="2">
    <source>
        <dbReference type="ARBA" id="ARBA00022704"/>
    </source>
</evidence>
<sequence>MAPATTPRYYASSDQEEDDIMMSPEQRETYCKMVRESGGFEVPDFAPAVDLGQIVPIKNTRGLMKDLRFCCQLAIEHYKQEEGKEIKFVKILKANGQICGPINYYITFEAKDLSGKVDVYQALVHLRCKREKSKVGIMRLRPETGNPTVTGSSSCSTPCAALEEKPQPISCAAPREKPQVDHHASRTRYGKRKALGSIILQQPMSCAAPREKPQVDHHAAQTRYRKKFKGQG</sequence>
<dbReference type="SUPFAM" id="SSF54403">
    <property type="entry name" value="Cystatin/monellin"/>
    <property type="match status" value="1"/>
</dbReference>
<dbReference type="AlphaFoldDB" id="A0A2I0J131"/>
<dbReference type="Gene3D" id="3.10.450.10">
    <property type="match status" value="1"/>
</dbReference>
<feature type="region of interest" description="Disordered" evidence="3">
    <location>
        <begin position="1"/>
        <end position="22"/>
    </location>
</feature>
<proteinExistence type="predicted"/>